<proteinExistence type="predicted"/>
<evidence type="ECO:0000313" key="2">
    <source>
        <dbReference type="Proteomes" id="UP000053573"/>
    </source>
</evidence>
<dbReference type="Proteomes" id="UP000053573">
    <property type="component" value="Unassembled WGS sequence"/>
</dbReference>
<reference evidence="2" key="1">
    <citation type="journal article" date="2015" name="PLoS Genet.">
        <title>The dynamic genome and transcriptome of the human fungal pathogen Blastomyces and close relative Emmonsia.</title>
        <authorList>
            <person name="Munoz J.F."/>
            <person name="Gauthier G.M."/>
            <person name="Desjardins C.A."/>
            <person name="Gallo J.E."/>
            <person name="Holder J."/>
            <person name="Sullivan T.D."/>
            <person name="Marty A.J."/>
            <person name="Carmen J.C."/>
            <person name="Chen Z."/>
            <person name="Ding L."/>
            <person name="Gujja S."/>
            <person name="Magrini V."/>
            <person name="Misas E."/>
            <person name="Mitreva M."/>
            <person name="Priest M."/>
            <person name="Saif S."/>
            <person name="Whiston E.A."/>
            <person name="Young S."/>
            <person name="Zeng Q."/>
            <person name="Goldman W.E."/>
            <person name="Mardis E.R."/>
            <person name="Taylor J.W."/>
            <person name="McEwen J.G."/>
            <person name="Clay O.K."/>
            <person name="Klein B.S."/>
            <person name="Cuomo C.A."/>
        </authorList>
    </citation>
    <scope>NUCLEOTIDE SEQUENCE [LARGE SCALE GENOMIC DNA]</scope>
    <source>
        <strain evidence="2">UAMH 139</strain>
    </source>
</reference>
<dbReference type="OrthoDB" id="4176220at2759"/>
<accession>A0A0H1B5J5</accession>
<dbReference type="AlphaFoldDB" id="A0A0H1B5J5"/>
<dbReference type="EMBL" id="LDEV01003200">
    <property type="protein sequence ID" value="KLJ06298.1"/>
    <property type="molecule type" value="Genomic_DNA"/>
</dbReference>
<gene>
    <name evidence="1" type="ORF">EMPG_10282</name>
</gene>
<sequence length="172" mass="20814">MFALRHLEAWRQSVAEFFTPNTTDLPTRNEISAAFYNAVEITAALDTCKHRFNWYNPPFTHGIQLVEEVHQALRDDHGGVRPRDVLYIWLDQRDSWIRDHRIFATLEEKKAMVALFERWNDRDRLKKQFWGLMLDDRNNGVLHYRYFTHERSLQVYQCLREWLEKRKAGQVY</sequence>
<comment type="caution">
    <text evidence="1">The sequence shown here is derived from an EMBL/GenBank/DDBJ whole genome shotgun (WGS) entry which is preliminary data.</text>
</comment>
<evidence type="ECO:0000313" key="1">
    <source>
        <dbReference type="EMBL" id="KLJ06298.1"/>
    </source>
</evidence>
<name>A0A0H1B5J5_9EURO</name>
<keyword evidence="2" id="KW-1185">Reference proteome</keyword>
<organism evidence="1 2">
    <name type="scientific">Blastomyces silverae</name>
    <dbReference type="NCBI Taxonomy" id="2060906"/>
    <lineage>
        <taxon>Eukaryota</taxon>
        <taxon>Fungi</taxon>
        <taxon>Dikarya</taxon>
        <taxon>Ascomycota</taxon>
        <taxon>Pezizomycotina</taxon>
        <taxon>Eurotiomycetes</taxon>
        <taxon>Eurotiomycetidae</taxon>
        <taxon>Onygenales</taxon>
        <taxon>Ajellomycetaceae</taxon>
        <taxon>Blastomyces</taxon>
    </lineage>
</organism>
<protein>
    <submittedName>
        <fullName evidence="1">Uncharacterized protein</fullName>
    </submittedName>
</protein>